<organism evidence="1 3">
    <name type="scientific">Rotaria socialis</name>
    <dbReference type="NCBI Taxonomy" id="392032"/>
    <lineage>
        <taxon>Eukaryota</taxon>
        <taxon>Metazoa</taxon>
        <taxon>Spiralia</taxon>
        <taxon>Gnathifera</taxon>
        <taxon>Rotifera</taxon>
        <taxon>Eurotatoria</taxon>
        <taxon>Bdelloidea</taxon>
        <taxon>Philodinida</taxon>
        <taxon>Philodinidae</taxon>
        <taxon>Rotaria</taxon>
    </lineage>
</organism>
<evidence type="ECO:0000313" key="3">
    <source>
        <dbReference type="Proteomes" id="UP000663873"/>
    </source>
</evidence>
<proteinExistence type="predicted"/>
<dbReference type="Gene3D" id="2.130.10.80">
    <property type="entry name" value="Galactose oxidase/kelch, beta-propeller"/>
    <property type="match status" value="1"/>
</dbReference>
<keyword evidence="3" id="KW-1185">Reference proteome</keyword>
<dbReference type="SUPFAM" id="SSF117281">
    <property type="entry name" value="Kelch motif"/>
    <property type="match status" value="1"/>
</dbReference>
<evidence type="ECO:0000313" key="1">
    <source>
        <dbReference type="EMBL" id="CAF4901156.1"/>
    </source>
</evidence>
<dbReference type="EMBL" id="CAJOBP010085255">
    <property type="protein sequence ID" value="CAF4928285.1"/>
    <property type="molecule type" value="Genomic_DNA"/>
</dbReference>
<sequence>MADCEMYDPSSNIWTPIMNMSFPRHGHTATVLSSGHVLVTGGDNHDDFSTSEIYDPLSKMWTPA</sequence>
<dbReference type="InterPro" id="IPR037293">
    <property type="entry name" value="Gal_Oxidase_central_sf"/>
</dbReference>
<dbReference type="EMBL" id="CAJOBP010076811">
    <property type="protein sequence ID" value="CAF4901156.1"/>
    <property type="molecule type" value="Genomic_DNA"/>
</dbReference>
<reference evidence="1" key="1">
    <citation type="submission" date="2021-02" db="EMBL/GenBank/DDBJ databases">
        <authorList>
            <person name="Nowell W R."/>
        </authorList>
    </citation>
    <scope>NUCLEOTIDE SEQUENCE</scope>
</reference>
<evidence type="ECO:0000313" key="2">
    <source>
        <dbReference type="EMBL" id="CAF4928285.1"/>
    </source>
</evidence>
<accession>A0A821V2W5</accession>
<gene>
    <name evidence="1" type="ORF">UJA718_LOCUS45527</name>
    <name evidence="2" type="ORF">UJA718_LOCUS46741</name>
</gene>
<name>A0A821V2W5_9BILA</name>
<dbReference type="Proteomes" id="UP000663873">
    <property type="component" value="Unassembled WGS sequence"/>
</dbReference>
<protein>
    <submittedName>
        <fullName evidence="1">Uncharacterized protein</fullName>
    </submittedName>
</protein>
<feature type="non-terminal residue" evidence="1">
    <location>
        <position position="64"/>
    </location>
</feature>
<comment type="caution">
    <text evidence="1">The sequence shown here is derived from an EMBL/GenBank/DDBJ whole genome shotgun (WGS) entry which is preliminary data.</text>
</comment>
<dbReference type="InterPro" id="IPR015915">
    <property type="entry name" value="Kelch-typ_b-propeller"/>
</dbReference>
<dbReference type="AlphaFoldDB" id="A0A821V2W5"/>